<evidence type="ECO:0000256" key="1">
    <source>
        <dbReference type="SAM" id="MobiDB-lite"/>
    </source>
</evidence>
<accession>A0A834WPE5</accession>
<reference evidence="2" key="1">
    <citation type="submission" date="2020-09" db="EMBL/GenBank/DDBJ databases">
        <title>Genome-Enabled Discovery of Anthraquinone Biosynthesis in Senna tora.</title>
        <authorList>
            <person name="Kang S.-H."/>
            <person name="Pandey R.P."/>
            <person name="Lee C.-M."/>
            <person name="Sim J.-S."/>
            <person name="Jeong J.-T."/>
            <person name="Choi B.-S."/>
            <person name="Jung M."/>
            <person name="Ginzburg D."/>
            <person name="Zhao K."/>
            <person name="Won S.Y."/>
            <person name="Oh T.-J."/>
            <person name="Yu Y."/>
            <person name="Kim N.-H."/>
            <person name="Lee O.R."/>
            <person name="Lee T.-H."/>
            <person name="Bashyal P."/>
            <person name="Kim T.-S."/>
            <person name="Lee W.-H."/>
            <person name="Kawkins C."/>
            <person name="Kim C.-K."/>
            <person name="Kim J.S."/>
            <person name="Ahn B.O."/>
            <person name="Rhee S.Y."/>
            <person name="Sohng J.K."/>
        </authorList>
    </citation>
    <scope>NUCLEOTIDE SEQUENCE</scope>
    <source>
        <tissue evidence="2">Leaf</tissue>
    </source>
</reference>
<feature type="region of interest" description="Disordered" evidence="1">
    <location>
        <begin position="1"/>
        <end position="27"/>
    </location>
</feature>
<gene>
    <name evidence="2" type="ORF">G2W53_019677</name>
</gene>
<proteinExistence type="predicted"/>
<comment type="caution">
    <text evidence="2">The sequence shown here is derived from an EMBL/GenBank/DDBJ whole genome shotgun (WGS) entry which is preliminary data.</text>
</comment>
<keyword evidence="3" id="KW-1185">Reference proteome</keyword>
<dbReference type="EMBL" id="JAAIUW010000006">
    <property type="protein sequence ID" value="KAF7828513.1"/>
    <property type="molecule type" value="Genomic_DNA"/>
</dbReference>
<organism evidence="2 3">
    <name type="scientific">Senna tora</name>
    <dbReference type="NCBI Taxonomy" id="362788"/>
    <lineage>
        <taxon>Eukaryota</taxon>
        <taxon>Viridiplantae</taxon>
        <taxon>Streptophyta</taxon>
        <taxon>Embryophyta</taxon>
        <taxon>Tracheophyta</taxon>
        <taxon>Spermatophyta</taxon>
        <taxon>Magnoliopsida</taxon>
        <taxon>eudicotyledons</taxon>
        <taxon>Gunneridae</taxon>
        <taxon>Pentapetalae</taxon>
        <taxon>rosids</taxon>
        <taxon>fabids</taxon>
        <taxon>Fabales</taxon>
        <taxon>Fabaceae</taxon>
        <taxon>Caesalpinioideae</taxon>
        <taxon>Cassia clade</taxon>
        <taxon>Senna</taxon>
    </lineage>
</organism>
<evidence type="ECO:0000313" key="2">
    <source>
        <dbReference type="EMBL" id="KAF7828513.1"/>
    </source>
</evidence>
<evidence type="ECO:0000313" key="3">
    <source>
        <dbReference type="Proteomes" id="UP000634136"/>
    </source>
</evidence>
<name>A0A834WPE5_9FABA</name>
<dbReference type="Proteomes" id="UP000634136">
    <property type="component" value="Unassembled WGS sequence"/>
</dbReference>
<dbReference type="AlphaFoldDB" id="A0A834WPE5"/>
<protein>
    <submittedName>
        <fullName evidence="2">Uncharacterized protein</fullName>
    </submittedName>
</protein>
<sequence>MGEERNEGPRSSNARKRNGYTAQRQRS</sequence>